<dbReference type="SUPFAM" id="SSF55920">
    <property type="entry name" value="Creatinase/aminopeptidase"/>
    <property type="match status" value="1"/>
</dbReference>
<reference evidence="3" key="1">
    <citation type="submission" date="2021-12" db="EMBL/GenBank/DDBJ databases">
        <authorList>
            <person name="Martin H S."/>
        </authorList>
    </citation>
    <scope>NUCLEOTIDE SEQUENCE</scope>
</reference>
<evidence type="ECO:0000313" key="4">
    <source>
        <dbReference type="Proteomes" id="UP000838878"/>
    </source>
</evidence>
<dbReference type="Gene3D" id="3.90.230.10">
    <property type="entry name" value="Creatinase/methionine aminopeptidase superfamily"/>
    <property type="match status" value="1"/>
</dbReference>
<evidence type="ECO:0008006" key="5">
    <source>
        <dbReference type="Google" id="ProtNLM"/>
    </source>
</evidence>
<dbReference type="InterPro" id="IPR050422">
    <property type="entry name" value="X-Pro_aminopeptidase_P"/>
</dbReference>
<dbReference type="AlphaFoldDB" id="A0A8J9V0T6"/>
<dbReference type="Gene3D" id="3.40.350.10">
    <property type="entry name" value="Creatinase/prolidase N-terminal domain"/>
    <property type="match status" value="2"/>
</dbReference>
<evidence type="ECO:0000313" key="3">
    <source>
        <dbReference type="EMBL" id="CAH0729292.1"/>
    </source>
</evidence>
<feature type="domain" description="Peptidase M24" evidence="1">
    <location>
        <begin position="431"/>
        <end position="644"/>
    </location>
</feature>
<sequence>MTSCDAIPIPVFHFPFGENRFGKKEKKDNVMNVTCKSCKSVLVKFFPVCSGATKPLSTTTTQATTVSIPITQVINQRPTAPQPPQICPEATTTISPLGKLRSAMRNASYTRMSAYFDAFIVFYSDEHLSEDPSPEERRLEYISGWDGVGTAVVLADGGAAIWVPSGEVRRARTTLSCAWLIFDADDLSQTSIPEWITQERPSSRRNDRAVGGDSRLTSVNEWGLLSSNLQREGMQLFHAPYLVDTLWDEETDLMRKRPEFSRIVANLHHPEYTGVTWREKVAAVRNELRLTGVDAMVVTALDEVAWLLNIRGRDLPYAPLLKAFVIVSSTDFRVYTPAGKLSMPVREALSAYNCYANSNTALDCTKVNEYAAIYADLRRPTESKILIPTSGTFQRGASAAIAQTIPQSKRVFQPSPIIYLKAQKNQAEIKGMHRAHLRDAVAMCTVLSYLESKAKTNLNEQTVGMTVDATRATQAGYVGLSMQTRVAFGPNAAEPEYRATNATNRRIFTNATLVIQSGGQYDEGTTVVTRTVHYGTPSREERKAYTSVLRSLAALSMLQTPMALPAAHTDPVARAPLWKFKQDYIHPTGYGVGAALSRREDPVVIDYRQDTNLHTFREGYFITSEPAWYQTNKFGIKLGNILEVILQQGGYLGFQEATLIPFEPKLIDKHQLTEYEITWLNAYNERIRKTVGPELHDQGLLDVYYWMMNKTIRVESPRAKKYTNSSAISYTSRLEIIVISVIAFIISISN</sequence>
<dbReference type="Proteomes" id="UP000838878">
    <property type="component" value="Chromosome 8"/>
</dbReference>
<feature type="domain" description="Peptidase M24 C-terminal" evidence="2">
    <location>
        <begin position="650"/>
        <end position="711"/>
    </location>
</feature>
<dbReference type="Pfam" id="PF16189">
    <property type="entry name" value="Creatinase_N_2"/>
    <property type="match status" value="1"/>
</dbReference>
<dbReference type="PANTHER" id="PTHR43763">
    <property type="entry name" value="XAA-PRO AMINOPEPTIDASE 1"/>
    <property type="match status" value="1"/>
</dbReference>
<gene>
    <name evidence="3" type="ORF">BINO364_LOCUS14409</name>
</gene>
<dbReference type="InterPro" id="IPR029149">
    <property type="entry name" value="Creatin/AminoP/Spt16_N"/>
</dbReference>
<dbReference type="OrthoDB" id="9995434at2759"/>
<protein>
    <recommendedName>
        <fullName evidence="5">Xaa-Pro aminopeptidase 1</fullName>
    </recommendedName>
</protein>
<dbReference type="EMBL" id="OV170228">
    <property type="protein sequence ID" value="CAH0729292.1"/>
    <property type="molecule type" value="Genomic_DNA"/>
</dbReference>
<dbReference type="Pfam" id="PF16188">
    <property type="entry name" value="Peptidase_M24_C"/>
    <property type="match status" value="1"/>
</dbReference>
<evidence type="ECO:0000259" key="1">
    <source>
        <dbReference type="Pfam" id="PF00557"/>
    </source>
</evidence>
<keyword evidence="4" id="KW-1185">Reference proteome</keyword>
<feature type="non-terminal residue" evidence="3">
    <location>
        <position position="750"/>
    </location>
</feature>
<dbReference type="InterPro" id="IPR036005">
    <property type="entry name" value="Creatinase/aminopeptidase-like"/>
</dbReference>
<accession>A0A8J9V0T6</accession>
<dbReference type="InterPro" id="IPR032416">
    <property type="entry name" value="Peptidase_M24_C"/>
</dbReference>
<name>A0A8J9V0T6_9NEOP</name>
<evidence type="ECO:0000259" key="2">
    <source>
        <dbReference type="Pfam" id="PF16188"/>
    </source>
</evidence>
<organism evidence="3 4">
    <name type="scientific">Brenthis ino</name>
    <name type="common">lesser marbled fritillary</name>
    <dbReference type="NCBI Taxonomy" id="405034"/>
    <lineage>
        <taxon>Eukaryota</taxon>
        <taxon>Metazoa</taxon>
        <taxon>Ecdysozoa</taxon>
        <taxon>Arthropoda</taxon>
        <taxon>Hexapoda</taxon>
        <taxon>Insecta</taxon>
        <taxon>Pterygota</taxon>
        <taxon>Neoptera</taxon>
        <taxon>Endopterygota</taxon>
        <taxon>Lepidoptera</taxon>
        <taxon>Glossata</taxon>
        <taxon>Ditrysia</taxon>
        <taxon>Papilionoidea</taxon>
        <taxon>Nymphalidae</taxon>
        <taxon>Heliconiinae</taxon>
        <taxon>Argynnini</taxon>
        <taxon>Brenthis</taxon>
    </lineage>
</organism>
<dbReference type="Pfam" id="PF00557">
    <property type="entry name" value="Peptidase_M24"/>
    <property type="match status" value="1"/>
</dbReference>
<dbReference type="PANTHER" id="PTHR43763:SF6">
    <property type="entry name" value="XAA-PRO AMINOPEPTIDASE 1"/>
    <property type="match status" value="1"/>
</dbReference>
<dbReference type="InterPro" id="IPR000994">
    <property type="entry name" value="Pept_M24"/>
</dbReference>
<proteinExistence type="predicted"/>